<dbReference type="WBParaSite" id="HPBE_0000053901-mRNA-1">
    <property type="protein sequence ID" value="HPBE_0000053901-mRNA-1"/>
    <property type="gene ID" value="HPBE_0000053901"/>
</dbReference>
<reference evidence="3" key="2">
    <citation type="submission" date="2019-09" db="UniProtKB">
        <authorList>
            <consortium name="WormBaseParasite"/>
        </authorList>
    </citation>
    <scope>IDENTIFICATION</scope>
</reference>
<gene>
    <name evidence="1" type="ORF">HPBE_LOCUS540</name>
</gene>
<dbReference type="OrthoDB" id="5810672at2759"/>
<proteinExistence type="predicted"/>
<reference evidence="1 2" key="1">
    <citation type="submission" date="2018-11" db="EMBL/GenBank/DDBJ databases">
        <authorList>
            <consortium name="Pathogen Informatics"/>
        </authorList>
    </citation>
    <scope>NUCLEOTIDE SEQUENCE [LARGE SCALE GENOMIC DNA]</scope>
</reference>
<accession>A0A3P7WN77</accession>
<evidence type="ECO:0000313" key="3">
    <source>
        <dbReference type="WBParaSite" id="HPBE_0000053901-mRNA-1"/>
    </source>
</evidence>
<protein>
    <submittedName>
        <fullName evidence="3">Reverse transcriptase domain-containing protein</fullName>
    </submittedName>
</protein>
<sequence>MGDATSAEIQILSRRSAKLIAGIPSRRREVCTRPKSPPDQVQWGFMPERSTIDAIFIARQVMEKYREKRKPCYLSFLDLEKAYDGLSRAVL</sequence>
<keyword evidence="2" id="KW-1185">Reference proteome</keyword>
<dbReference type="AlphaFoldDB" id="A0A183F2Z9"/>
<accession>A0A183F2Z9</accession>
<evidence type="ECO:0000313" key="1">
    <source>
        <dbReference type="EMBL" id="VDO18922.1"/>
    </source>
</evidence>
<evidence type="ECO:0000313" key="2">
    <source>
        <dbReference type="Proteomes" id="UP000050761"/>
    </source>
</evidence>
<dbReference type="Proteomes" id="UP000050761">
    <property type="component" value="Unassembled WGS sequence"/>
</dbReference>
<organism evidence="2 3">
    <name type="scientific">Heligmosomoides polygyrus</name>
    <name type="common">Parasitic roundworm</name>
    <dbReference type="NCBI Taxonomy" id="6339"/>
    <lineage>
        <taxon>Eukaryota</taxon>
        <taxon>Metazoa</taxon>
        <taxon>Ecdysozoa</taxon>
        <taxon>Nematoda</taxon>
        <taxon>Chromadorea</taxon>
        <taxon>Rhabditida</taxon>
        <taxon>Rhabditina</taxon>
        <taxon>Rhabditomorpha</taxon>
        <taxon>Strongyloidea</taxon>
        <taxon>Heligmosomidae</taxon>
        <taxon>Heligmosomoides</taxon>
    </lineage>
</organism>
<dbReference type="EMBL" id="UZAH01000400">
    <property type="protein sequence ID" value="VDO18922.1"/>
    <property type="molecule type" value="Genomic_DNA"/>
</dbReference>
<name>A0A183F2Z9_HELPZ</name>